<protein>
    <recommendedName>
        <fullName evidence="11">Embryonic stem cell-specific 5-hydroxymethylcytosine-binding protein</fullName>
    </recommendedName>
</protein>
<evidence type="ECO:0000256" key="2">
    <source>
        <dbReference type="ARBA" id="ARBA00022670"/>
    </source>
</evidence>
<dbReference type="InterPro" id="IPR003738">
    <property type="entry name" value="SRAP"/>
</dbReference>
<comment type="similarity">
    <text evidence="1">Belongs to the SOS response-associated peptidase family.</text>
</comment>
<keyword evidence="4" id="KW-0378">Hydrolase</keyword>
<dbReference type="Gene3D" id="3.90.1680.10">
    <property type="entry name" value="SOS response associated peptidase-like"/>
    <property type="match status" value="1"/>
</dbReference>
<evidence type="ECO:0000256" key="7">
    <source>
        <dbReference type="ARBA" id="ARBA00023239"/>
    </source>
</evidence>
<dbReference type="EMBL" id="JAXIOK010000018">
    <property type="protein sequence ID" value="KAK4749055.1"/>
    <property type="molecule type" value="Genomic_DNA"/>
</dbReference>
<reference evidence="9 10" key="1">
    <citation type="journal article" date="2023" name="Hortic Res">
        <title>Pangenome of water caltrop reveals structural variations and asymmetric subgenome divergence after allopolyploidization.</title>
        <authorList>
            <person name="Zhang X."/>
            <person name="Chen Y."/>
            <person name="Wang L."/>
            <person name="Yuan Y."/>
            <person name="Fang M."/>
            <person name="Shi L."/>
            <person name="Lu R."/>
            <person name="Comes H.P."/>
            <person name="Ma Y."/>
            <person name="Chen Y."/>
            <person name="Huang G."/>
            <person name="Zhou Y."/>
            <person name="Zheng Z."/>
            <person name="Qiu Y."/>
        </authorList>
    </citation>
    <scope>NUCLEOTIDE SEQUENCE [LARGE SCALE GENOMIC DNA]</scope>
    <source>
        <tissue evidence="9">Roots</tissue>
    </source>
</reference>
<evidence type="ECO:0000256" key="3">
    <source>
        <dbReference type="ARBA" id="ARBA00022763"/>
    </source>
</evidence>
<feature type="compositionally biased region" description="Polar residues" evidence="8">
    <location>
        <begin position="340"/>
        <end position="357"/>
    </location>
</feature>
<keyword evidence="6" id="KW-0238">DNA-binding</keyword>
<evidence type="ECO:0000313" key="10">
    <source>
        <dbReference type="Proteomes" id="UP001345219"/>
    </source>
</evidence>
<name>A0AAN7GZN0_9MYRT</name>
<dbReference type="Proteomes" id="UP001345219">
    <property type="component" value="Chromosome 21"/>
</dbReference>
<dbReference type="GO" id="GO:0106300">
    <property type="term" value="P:protein-DNA covalent cross-linking repair"/>
    <property type="evidence" value="ECO:0007669"/>
    <property type="project" value="InterPro"/>
</dbReference>
<keyword evidence="3" id="KW-0227">DNA damage</keyword>
<dbReference type="GO" id="GO:0006508">
    <property type="term" value="P:proteolysis"/>
    <property type="evidence" value="ECO:0007669"/>
    <property type="project" value="UniProtKB-KW"/>
</dbReference>
<keyword evidence="10" id="KW-1185">Reference proteome</keyword>
<sequence>MCGRTRCTLRADDVPRSCHRGDASVRTVDIDRYRPAYNVAPGCNLPVLRVDDGASGGNGNGVVLQCMKWGLIPSFTKTTEKPDHFKMFNARSESISEKASFSRLIPKSRCLVAMEGFYEWKKDGSKRQPYYIHFKDGRPLVFAALYDSWIRSDGEKLYTFTILTTSSSTALQWLHDRMPVIFGDKESSDTWLASESPKLQAVLKPYEGSDLVWYPVTPAMGKPSFDGPECIREILMKTEDKHLISKFFSPKQVKRKPELKQEESSHPESVETNFPDGEVIKEPKMEEFEDPSITECKPNLMELHEGSAEKSKAKPEYEEFAPTAEGEKHHRNPFKKKKAINSTNDKQSTLFSYSGKS</sequence>
<feature type="compositionally biased region" description="Basic residues" evidence="8">
    <location>
        <begin position="329"/>
        <end position="339"/>
    </location>
</feature>
<keyword evidence="2" id="KW-0645">Protease</keyword>
<dbReference type="AlphaFoldDB" id="A0AAN7GZN0"/>
<dbReference type="GO" id="GO:0003697">
    <property type="term" value="F:single-stranded DNA binding"/>
    <property type="evidence" value="ECO:0007669"/>
    <property type="project" value="InterPro"/>
</dbReference>
<keyword evidence="5" id="KW-0190">Covalent protein-DNA linkage</keyword>
<feature type="compositionally biased region" description="Basic and acidic residues" evidence="8">
    <location>
        <begin position="303"/>
        <end position="317"/>
    </location>
</feature>
<evidence type="ECO:0000256" key="4">
    <source>
        <dbReference type="ARBA" id="ARBA00022801"/>
    </source>
</evidence>
<dbReference type="GO" id="GO:0008233">
    <property type="term" value="F:peptidase activity"/>
    <property type="evidence" value="ECO:0007669"/>
    <property type="project" value="UniProtKB-KW"/>
</dbReference>
<dbReference type="PANTHER" id="PTHR13604">
    <property type="entry name" value="DC12-RELATED"/>
    <property type="match status" value="1"/>
</dbReference>
<dbReference type="GO" id="GO:0016829">
    <property type="term" value="F:lyase activity"/>
    <property type="evidence" value="ECO:0007669"/>
    <property type="project" value="UniProtKB-KW"/>
</dbReference>
<evidence type="ECO:0000313" key="9">
    <source>
        <dbReference type="EMBL" id="KAK4749055.1"/>
    </source>
</evidence>
<keyword evidence="7" id="KW-0456">Lyase</keyword>
<evidence type="ECO:0000256" key="5">
    <source>
        <dbReference type="ARBA" id="ARBA00023124"/>
    </source>
</evidence>
<proteinExistence type="inferred from homology"/>
<feature type="region of interest" description="Disordered" evidence="8">
    <location>
        <begin position="254"/>
        <end position="277"/>
    </location>
</feature>
<feature type="compositionally biased region" description="Basic and acidic residues" evidence="8">
    <location>
        <begin position="255"/>
        <end position="269"/>
    </location>
</feature>
<evidence type="ECO:0008006" key="11">
    <source>
        <dbReference type="Google" id="ProtNLM"/>
    </source>
</evidence>
<gene>
    <name evidence="9" type="ORF">SAY87_026504</name>
</gene>
<feature type="region of interest" description="Disordered" evidence="8">
    <location>
        <begin position="303"/>
        <end position="357"/>
    </location>
</feature>
<dbReference type="PANTHER" id="PTHR13604:SF0">
    <property type="entry name" value="ABASIC SITE PROCESSING PROTEIN HMCES"/>
    <property type="match status" value="1"/>
</dbReference>
<dbReference type="Pfam" id="PF02586">
    <property type="entry name" value="SRAP"/>
    <property type="match status" value="1"/>
</dbReference>
<evidence type="ECO:0000256" key="8">
    <source>
        <dbReference type="SAM" id="MobiDB-lite"/>
    </source>
</evidence>
<comment type="caution">
    <text evidence="9">The sequence shown here is derived from an EMBL/GenBank/DDBJ whole genome shotgun (WGS) entry which is preliminary data.</text>
</comment>
<accession>A0AAN7GZN0</accession>
<evidence type="ECO:0000256" key="1">
    <source>
        <dbReference type="ARBA" id="ARBA00008136"/>
    </source>
</evidence>
<organism evidence="9 10">
    <name type="scientific">Trapa incisa</name>
    <dbReference type="NCBI Taxonomy" id="236973"/>
    <lineage>
        <taxon>Eukaryota</taxon>
        <taxon>Viridiplantae</taxon>
        <taxon>Streptophyta</taxon>
        <taxon>Embryophyta</taxon>
        <taxon>Tracheophyta</taxon>
        <taxon>Spermatophyta</taxon>
        <taxon>Magnoliopsida</taxon>
        <taxon>eudicotyledons</taxon>
        <taxon>Gunneridae</taxon>
        <taxon>Pentapetalae</taxon>
        <taxon>rosids</taxon>
        <taxon>malvids</taxon>
        <taxon>Myrtales</taxon>
        <taxon>Lythraceae</taxon>
        <taxon>Trapa</taxon>
    </lineage>
</organism>
<dbReference type="InterPro" id="IPR036590">
    <property type="entry name" value="SRAP-like"/>
</dbReference>
<dbReference type="SUPFAM" id="SSF143081">
    <property type="entry name" value="BB1717-like"/>
    <property type="match status" value="1"/>
</dbReference>
<evidence type="ECO:0000256" key="6">
    <source>
        <dbReference type="ARBA" id="ARBA00023125"/>
    </source>
</evidence>